<protein>
    <submittedName>
        <fullName evidence="1">Uncharacterized protein</fullName>
    </submittedName>
</protein>
<proteinExistence type="predicted"/>
<dbReference type="EMBL" id="LAZR01015091">
    <property type="protein sequence ID" value="KKM14680.1"/>
    <property type="molecule type" value="Genomic_DNA"/>
</dbReference>
<gene>
    <name evidence="1" type="ORF">LCGC14_1703700</name>
</gene>
<accession>A0A0F9KH97</accession>
<comment type="caution">
    <text evidence="1">The sequence shown here is derived from an EMBL/GenBank/DDBJ whole genome shotgun (WGS) entry which is preliminary data.</text>
</comment>
<organism evidence="1">
    <name type="scientific">marine sediment metagenome</name>
    <dbReference type="NCBI Taxonomy" id="412755"/>
    <lineage>
        <taxon>unclassified sequences</taxon>
        <taxon>metagenomes</taxon>
        <taxon>ecological metagenomes</taxon>
    </lineage>
</organism>
<dbReference type="AlphaFoldDB" id="A0A0F9KH97"/>
<reference evidence="1" key="1">
    <citation type="journal article" date="2015" name="Nature">
        <title>Complex archaea that bridge the gap between prokaryotes and eukaryotes.</title>
        <authorList>
            <person name="Spang A."/>
            <person name="Saw J.H."/>
            <person name="Jorgensen S.L."/>
            <person name="Zaremba-Niedzwiedzka K."/>
            <person name="Martijn J."/>
            <person name="Lind A.E."/>
            <person name="van Eijk R."/>
            <person name="Schleper C."/>
            <person name="Guy L."/>
            <person name="Ettema T.J."/>
        </authorList>
    </citation>
    <scope>NUCLEOTIDE SEQUENCE</scope>
</reference>
<evidence type="ECO:0000313" key="1">
    <source>
        <dbReference type="EMBL" id="KKM14680.1"/>
    </source>
</evidence>
<sequence>MPELKANFRGLNTTVYPDRLPSGQADVALNVQVKAGDLQKRPGFAEFEADVTGAADGVLNLFLVPFADGDTYIVAKMDNRELWQRKVGPTDAGSFTQITTSFSHDSSDRGWGFMWADNFHYIDRAGVSRWNPDVNSGTAYRGGQGRPGTGPLIASAAGGEKEGRYHVHAALRNSVTREEGVITAAQTGSGMPLECRVANDTGGIAISNWTAIKAADTEFDADEVVFYCTLGNSEMHNNAESFSYRAYVDVIAKKTQTSVGLNKADHVLDATQICKNSGGIPPGAQFGAYNGVQAFYGGLYNRANASLTTSQAGDDDDLVYTAIQPGTAGNAITVQYSTSEGVSADSESSTVTGVAIVVQIHATSTADQVKTAINASSDTTALVTVADKAENDGTGVVGTMGATNLTGGTAAGNALVGSRIDFSIPNYPCMVPSITNYTIGGDAKTFFPKPWIGSIPFGIPGTINCIAAGGGVTLVFTPISTYKLNSGSDGRAWPLLVSETVGCAGPGAAIGTPQGIYVLGHGKFSRIGRDGLLEISFNRIETTLAEIPVAQQSDANLAHFAHENEIWMAVTQSGETVAQRLLIYDYRENEFVIYEPTCLGASEAITCMVELKLPNAAPTMLFGTDAGKIFKLDTSVFQDDGTGYACQWRGYFGQERIQFDQRLEAAKIHTGANCEGNVTISLRPMRTGGETITQTTHTLGKNNLVEKISAELDVIDANLFQIEFSSLSSVSSQWKIRDLVLSIDRTDKK</sequence>
<name>A0A0F9KH97_9ZZZZ</name>